<keyword evidence="5 8" id="KW-0067">ATP-binding</keyword>
<protein>
    <recommendedName>
        <fullName evidence="8">Cytidylate kinase</fullName>
        <shortName evidence="8">CK</shortName>
        <ecNumber evidence="8">2.7.4.25</ecNumber>
    </recommendedName>
    <alternativeName>
        <fullName evidence="8">Cytidine monophosphate kinase</fullName>
        <shortName evidence="8">CMP kinase</shortName>
    </alternativeName>
</protein>
<gene>
    <name evidence="8" type="primary">cmk</name>
    <name evidence="10" type="ORF">HA050_04245</name>
</gene>
<accession>A0ABX0KNK9</accession>
<keyword evidence="3 8" id="KW-0547">Nucleotide-binding</keyword>
<comment type="caution">
    <text evidence="10">The sequence shown here is derived from an EMBL/GenBank/DDBJ whole genome shotgun (WGS) entry which is preliminary data.</text>
</comment>
<dbReference type="Gene3D" id="3.40.50.300">
    <property type="entry name" value="P-loop containing nucleotide triphosphate hydrolases"/>
    <property type="match status" value="1"/>
</dbReference>
<dbReference type="EC" id="2.7.4.25" evidence="8"/>
<evidence type="ECO:0000256" key="2">
    <source>
        <dbReference type="ARBA" id="ARBA00022679"/>
    </source>
</evidence>
<evidence type="ECO:0000256" key="6">
    <source>
        <dbReference type="ARBA" id="ARBA00047615"/>
    </source>
</evidence>
<evidence type="ECO:0000256" key="4">
    <source>
        <dbReference type="ARBA" id="ARBA00022777"/>
    </source>
</evidence>
<evidence type="ECO:0000313" key="10">
    <source>
        <dbReference type="EMBL" id="NHQ85322.1"/>
    </source>
</evidence>
<keyword evidence="2 8" id="KW-0808">Transferase</keyword>
<evidence type="ECO:0000256" key="1">
    <source>
        <dbReference type="ARBA" id="ARBA00009427"/>
    </source>
</evidence>
<dbReference type="PANTHER" id="PTHR21299:SF2">
    <property type="entry name" value="CYTIDYLATE KINASE"/>
    <property type="match status" value="1"/>
</dbReference>
<evidence type="ECO:0000313" key="11">
    <source>
        <dbReference type="Proteomes" id="UP000712570"/>
    </source>
</evidence>
<dbReference type="PANTHER" id="PTHR21299">
    <property type="entry name" value="CYTIDYLATE KINASE/PANTOATE-BETA-ALANINE LIGASE"/>
    <property type="match status" value="1"/>
</dbReference>
<keyword evidence="11" id="KW-1185">Reference proteome</keyword>
<dbReference type="InterPro" id="IPR003136">
    <property type="entry name" value="Cytidylate_kin"/>
</dbReference>
<dbReference type="RefSeq" id="WP_166822510.1">
    <property type="nucleotide sequence ID" value="NZ_JAAOLX010000002.1"/>
</dbReference>
<dbReference type="EMBL" id="JAAOLX010000002">
    <property type="protein sequence ID" value="NHQ85322.1"/>
    <property type="molecule type" value="Genomic_DNA"/>
</dbReference>
<dbReference type="SUPFAM" id="SSF52540">
    <property type="entry name" value="P-loop containing nucleoside triphosphate hydrolases"/>
    <property type="match status" value="1"/>
</dbReference>
<dbReference type="Proteomes" id="UP000712570">
    <property type="component" value="Unassembled WGS sequence"/>
</dbReference>
<dbReference type="NCBIfam" id="TIGR00017">
    <property type="entry name" value="cmk"/>
    <property type="match status" value="1"/>
</dbReference>
<evidence type="ECO:0000256" key="3">
    <source>
        <dbReference type="ARBA" id="ARBA00022741"/>
    </source>
</evidence>
<sequence length="221" mass="23753">MSGIAILAIDGPSASGKGSVAQRVAEALGFAYLDSGALYRLTALAAQQTGVDWSDEDGVAKVALSLDVRFEKGLTFLAGQDVSTLIRSENIGVGASQVAAFADVRQALLARQRDFAVVPGLVADGRDMGSVVFPDAQLKIFLTATAEVRAERRFQQLIARGESADLAAITRDLQSRDERDAARKEAPLRQWGDALLLETSQLSLDQVVECVLSWWKTRTET</sequence>
<comment type="subcellular location">
    <subcellularLocation>
        <location evidence="8">Cytoplasm</location>
    </subcellularLocation>
</comment>
<dbReference type="GO" id="GO:0016301">
    <property type="term" value="F:kinase activity"/>
    <property type="evidence" value="ECO:0007669"/>
    <property type="project" value="UniProtKB-KW"/>
</dbReference>
<feature type="binding site" evidence="8">
    <location>
        <begin position="11"/>
        <end position="19"/>
    </location>
    <ligand>
        <name>ATP</name>
        <dbReference type="ChEBI" id="CHEBI:30616"/>
    </ligand>
</feature>
<evidence type="ECO:0000256" key="5">
    <source>
        <dbReference type="ARBA" id="ARBA00022840"/>
    </source>
</evidence>
<keyword evidence="8" id="KW-0963">Cytoplasm</keyword>
<proteinExistence type="inferred from homology"/>
<dbReference type="InterPro" id="IPR011994">
    <property type="entry name" value="Cytidylate_kinase_dom"/>
</dbReference>
<comment type="similarity">
    <text evidence="1 8">Belongs to the cytidylate kinase family. Type 1 subfamily.</text>
</comment>
<dbReference type="CDD" id="cd02020">
    <property type="entry name" value="CMPK"/>
    <property type="match status" value="1"/>
</dbReference>
<keyword evidence="4 8" id="KW-0418">Kinase</keyword>
<evidence type="ECO:0000259" key="9">
    <source>
        <dbReference type="Pfam" id="PF02224"/>
    </source>
</evidence>
<evidence type="ECO:0000256" key="8">
    <source>
        <dbReference type="HAMAP-Rule" id="MF_00238"/>
    </source>
</evidence>
<dbReference type="Pfam" id="PF02224">
    <property type="entry name" value="Cytidylate_kin"/>
    <property type="match status" value="1"/>
</dbReference>
<name>A0ABX0KNK9_9NEIS</name>
<organism evidence="10 11">
    <name type="scientific">Iodobacter violaceini</name>
    <dbReference type="NCBI Taxonomy" id="3044271"/>
    <lineage>
        <taxon>Bacteria</taxon>
        <taxon>Pseudomonadati</taxon>
        <taxon>Pseudomonadota</taxon>
        <taxon>Betaproteobacteria</taxon>
        <taxon>Neisseriales</taxon>
        <taxon>Chitinibacteraceae</taxon>
        <taxon>Iodobacter</taxon>
    </lineage>
</organism>
<dbReference type="InterPro" id="IPR027417">
    <property type="entry name" value="P-loop_NTPase"/>
</dbReference>
<comment type="catalytic activity">
    <reaction evidence="6 8">
        <text>dCMP + ATP = dCDP + ADP</text>
        <dbReference type="Rhea" id="RHEA:25094"/>
        <dbReference type="ChEBI" id="CHEBI:30616"/>
        <dbReference type="ChEBI" id="CHEBI:57566"/>
        <dbReference type="ChEBI" id="CHEBI:58593"/>
        <dbReference type="ChEBI" id="CHEBI:456216"/>
        <dbReference type="EC" id="2.7.4.25"/>
    </reaction>
</comment>
<dbReference type="HAMAP" id="MF_00238">
    <property type="entry name" value="Cytidyl_kinase_type1"/>
    <property type="match status" value="1"/>
</dbReference>
<evidence type="ECO:0000256" key="7">
    <source>
        <dbReference type="ARBA" id="ARBA00048478"/>
    </source>
</evidence>
<comment type="catalytic activity">
    <reaction evidence="7 8">
        <text>CMP + ATP = CDP + ADP</text>
        <dbReference type="Rhea" id="RHEA:11600"/>
        <dbReference type="ChEBI" id="CHEBI:30616"/>
        <dbReference type="ChEBI" id="CHEBI:58069"/>
        <dbReference type="ChEBI" id="CHEBI:60377"/>
        <dbReference type="ChEBI" id="CHEBI:456216"/>
        <dbReference type="EC" id="2.7.4.25"/>
    </reaction>
</comment>
<feature type="domain" description="Cytidylate kinase" evidence="9">
    <location>
        <begin position="8"/>
        <end position="214"/>
    </location>
</feature>
<reference evidence="10 11" key="1">
    <citation type="submission" date="2020-03" db="EMBL/GenBank/DDBJ databases">
        <title>Draft genome sequence of environmentally isolated violet-colored cultures.</title>
        <authorList>
            <person name="Wilson H.S."/>
        </authorList>
    </citation>
    <scope>NUCLEOTIDE SEQUENCE [LARGE SCALE GENOMIC DNA]</scope>
    <source>
        <strain evidence="10 11">HSC-16F04</strain>
    </source>
</reference>